<evidence type="ECO:0000256" key="2">
    <source>
        <dbReference type="ARBA" id="ARBA00022598"/>
    </source>
</evidence>
<comment type="similarity">
    <text evidence="1">Belongs to the ATP-dependent AMP-binding enzyme family.</text>
</comment>
<dbReference type="STRING" id="64702.SAMN05443377_11439"/>
<dbReference type="InterPro" id="IPR025110">
    <property type="entry name" value="AMP-bd_C"/>
</dbReference>
<dbReference type="PANTHER" id="PTHR43201:SF5">
    <property type="entry name" value="MEDIUM-CHAIN ACYL-COA LIGASE ACSF2, MITOCHONDRIAL"/>
    <property type="match status" value="1"/>
</dbReference>
<dbReference type="GO" id="GO:0031956">
    <property type="term" value="F:medium-chain fatty acid-CoA ligase activity"/>
    <property type="evidence" value="ECO:0007669"/>
    <property type="project" value="TreeGrafter"/>
</dbReference>
<dbReference type="InterPro" id="IPR000873">
    <property type="entry name" value="AMP-dep_synth/lig_dom"/>
</dbReference>
<accession>A0A1H9SMV4</accession>
<dbReference type="GO" id="GO:0016765">
    <property type="term" value="F:transferase activity, transferring alkyl or aryl (other than methyl) groups"/>
    <property type="evidence" value="ECO:0007669"/>
    <property type="project" value="InterPro"/>
</dbReference>
<evidence type="ECO:0000313" key="9">
    <source>
        <dbReference type="Proteomes" id="UP000198815"/>
    </source>
</evidence>
<dbReference type="Pfam" id="PF13193">
    <property type="entry name" value="AMP-binding_C"/>
    <property type="match status" value="1"/>
</dbReference>
<evidence type="ECO:0000259" key="5">
    <source>
        <dbReference type="Pfam" id="PF00275"/>
    </source>
</evidence>
<dbReference type="InterPro" id="IPR020845">
    <property type="entry name" value="AMP-binding_CS"/>
</dbReference>
<evidence type="ECO:0000256" key="1">
    <source>
        <dbReference type="ARBA" id="ARBA00006432"/>
    </source>
</evidence>
<dbReference type="Gene3D" id="3.65.10.10">
    <property type="entry name" value="Enolpyruvate transferase domain"/>
    <property type="match status" value="2"/>
</dbReference>
<reference evidence="8 9" key="1">
    <citation type="submission" date="2016-10" db="EMBL/GenBank/DDBJ databases">
        <authorList>
            <person name="de Groot N.N."/>
        </authorList>
    </citation>
    <scope>NUCLEOTIDE SEQUENCE [LARGE SCALE GENOMIC DNA]</scope>
    <source>
        <strain evidence="8 9">DSM 16859</strain>
    </source>
</reference>
<dbReference type="Proteomes" id="UP000198815">
    <property type="component" value="Unassembled WGS sequence"/>
</dbReference>
<feature type="domain" description="Enolpyruvate transferase" evidence="5">
    <location>
        <begin position="1"/>
        <end position="405"/>
    </location>
</feature>
<protein>
    <submittedName>
        <fullName evidence="8">3-phosphoshikimate 1-carboxyvinyltransferase</fullName>
    </submittedName>
</protein>
<dbReference type="InterPro" id="IPR001986">
    <property type="entry name" value="Enolpyruvate_Tfrase_dom"/>
</dbReference>
<dbReference type="PANTHER" id="PTHR43201">
    <property type="entry name" value="ACYL-COA SYNTHETASE"/>
    <property type="match status" value="1"/>
</dbReference>
<evidence type="ECO:0000256" key="3">
    <source>
        <dbReference type="ARBA" id="ARBA00022679"/>
    </source>
</evidence>
<dbReference type="Gene3D" id="3.30.300.30">
    <property type="match status" value="1"/>
</dbReference>
<sequence length="1013" mass="109125">MLAALAPGVSRITGRSRTRQVGWTIDALRHLGVQVDVGGDEYIVHGVGGHFVASGSVAGGPDAGVIDIGSSGTTLYFLAGLVSLAATPVTVTGMKYVQRRPIRALLQALLDMGVDLRSVRDDWCIPVTVQPGAPTGGEVSIKGTLSQWVSGLLILAPFATRDTTVHIVDGPLNERTYVDLTVRMMRHWGFVVEPDEEYQNFFIPAGQTGHAAEYTVPADIGAAAFGVAVAALHPSDVLFRGQRAVVAAQADHPEAEFLDIAAQMGVAMNRDEQTGFLRVRSDGAALKPIDVNCRNVPDLLPVLSTMATFADGESRLSEVGHIRLKECDRVAAMLQINRLGGQLVQHEDELLINGPASLHGAELSSFNDHRVLMSLAVAATRAEGSSTLTYPRAYRISYPEFLEQMNGIGLSMSVIPNSATDAADMDSAVGSEDRAKAATPRELPAGQSEHLTSAAPQPHLVLSRAVRELAGSRPHDAGVIEVGGEQPVVTSWSQLQSQADKVSALLLELGVQRGEAVALQLPNWVEFVAVTLGIMQIGALVTPIMPVFGPHEIAKILTRSAARVIFIPDAFRHQDNPQDLIDAAKEPGAKLKIEQVIVVRATARDERPVTITTPPVPAEAMTDTRTRHWTWRYYREAIGSQHPHVEDILARTPSPDDPCQLLFTSGTTGEPKGVLHAHRALSTAVSMEIEHLGMNAGDRIYVPTPMAHQTGFLYGLLLAWQLRVAAVVQPIWDARIALDQAFGQAGASFVQAATPFLADTVAQVKAGAPAPESLRIFVATGAAVPRALAHEATDVLHAAVLGAFGTTESCLGALSTPQDAPQEAWGSDGRALPGIELRIRDDHGTVLPPGQEGNFEIHSPTLFIGYLERPELTAEVFTEDGWFRTGDLATLDEHGFLHITGRVKDVINRGGEKIPVVEIENLLFQHPLIADAAVVAMPDPRLGERACAFVVPAGDERLGFEQMQHYLGERGLSKYYWPERLEYTDALPRNIVGKIQKNVLRERAKHLSVQGKK</sequence>
<keyword evidence="2" id="KW-0436">Ligase</keyword>
<evidence type="ECO:0000259" key="6">
    <source>
        <dbReference type="Pfam" id="PF00501"/>
    </source>
</evidence>
<keyword evidence="9" id="KW-1185">Reference proteome</keyword>
<feature type="domain" description="AMP-dependent synthetase/ligase" evidence="6">
    <location>
        <begin position="488"/>
        <end position="867"/>
    </location>
</feature>
<dbReference type="GO" id="GO:0006631">
    <property type="term" value="P:fatty acid metabolic process"/>
    <property type="evidence" value="ECO:0007669"/>
    <property type="project" value="TreeGrafter"/>
</dbReference>
<feature type="region of interest" description="Disordered" evidence="4">
    <location>
        <begin position="423"/>
        <end position="454"/>
    </location>
</feature>
<name>A0A1H9SMV4_9ACTN</name>
<dbReference type="PROSITE" id="PS00455">
    <property type="entry name" value="AMP_BINDING"/>
    <property type="match status" value="1"/>
</dbReference>
<dbReference type="SUPFAM" id="SSF55205">
    <property type="entry name" value="EPT/RTPC-like"/>
    <property type="match status" value="1"/>
</dbReference>
<dbReference type="Pfam" id="PF00275">
    <property type="entry name" value="EPSP_synthase"/>
    <property type="match status" value="1"/>
</dbReference>
<dbReference type="EMBL" id="FOGZ01000014">
    <property type="protein sequence ID" value="SER86350.1"/>
    <property type="molecule type" value="Genomic_DNA"/>
</dbReference>
<gene>
    <name evidence="8" type="ORF">SAMN05443377_11439</name>
</gene>
<dbReference type="Pfam" id="PF00501">
    <property type="entry name" value="AMP-binding"/>
    <property type="match status" value="1"/>
</dbReference>
<dbReference type="InterPro" id="IPR045851">
    <property type="entry name" value="AMP-bd_C_sf"/>
</dbReference>
<evidence type="ECO:0000313" key="8">
    <source>
        <dbReference type="EMBL" id="SER86350.1"/>
    </source>
</evidence>
<evidence type="ECO:0000259" key="7">
    <source>
        <dbReference type="Pfam" id="PF13193"/>
    </source>
</evidence>
<evidence type="ECO:0000256" key="4">
    <source>
        <dbReference type="SAM" id="MobiDB-lite"/>
    </source>
</evidence>
<organism evidence="8 9">
    <name type="scientific">Propionibacterium cyclohexanicum</name>
    <dbReference type="NCBI Taxonomy" id="64702"/>
    <lineage>
        <taxon>Bacteria</taxon>
        <taxon>Bacillati</taxon>
        <taxon>Actinomycetota</taxon>
        <taxon>Actinomycetes</taxon>
        <taxon>Propionibacteriales</taxon>
        <taxon>Propionibacteriaceae</taxon>
        <taxon>Propionibacterium</taxon>
    </lineage>
</organism>
<dbReference type="FunFam" id="3.30.300.30:FF:000008">
    <property type="entry name" value="2,3-dihydroxybenzoate-AMP ligase"/>
    <property type="match status" value="1"/>
</dbReference>
<dbReference type="AlphaFoldDB" id="A0A1H9SMV4"/>
<feature type="domain" description="AMP-binding enzyme C-terminal" evidence="7">
    <location>
        <begin position="918"/>
        <end position="994"/>
    </location>
</feature>
<dbReference type="Gene3D" id="3.40.50.12780">
    <property type="entry name" value="N-terminal domain of ligase-like"/>
    <property type="match status" value="1"/>
</dbReference>
<dbReference type="SUPFAM" id="SSF56801">
    <property type="entry name" value="Acetyl-CoA synthetase-like"/>
    <property type="match status" value="1"/>
</dbReference>
<keyword evidence="3 8" id="KW-0808">Transferase</keyword>
<dbReference type="InterPro" id="IPR036968">
    <property type="entry name" value="Enolpyruvate_Tfrase_sf"/>
</dbReference>
<dbReference type="InterPro" id="IPR042099">
    <property type="entry name" value="ANL_N_sf"/>
</dbReference>
<proteinExistence type="inferred from homology"/>
<dbReference type="InterPro" id="IPR013792">
    <property type="entry name" value="RNA3'P_cycl/enolpyr_Trfase_a/b"/>
</dbReference>